<feature type="short sequence motif" description="GXGXXG" evidence="2">
    <location>
        <begin position="14"/>
        <end position="19"/>
    </location>
</feature>
<comment type="caution">
    <text evidence="4">The sequence shown here is derived from an EMBL/GenBank/DDBJ whole genome shotgun (WGS) entry which is preliminary data.</text>
</comment>
<protein>
    <submittedName>
        <fullName evidence="4">Patatin</fullName>
    </submittedName>
</protein>
<evidence type="ECO:0000313" key="4">
    <source>
        <dbReference type="EMBL" id="PHQ34367.1"/>
    </source>
</evidence>
<evidence type="ECO:0000259" key="3">
    <source>
        <dbReference type="PROSITE" id="PS51635"/>
    </source>
</evidence>
<dbReference type="PANTHER" id="PTHR24138:SF10">
    <property type="entry name" value="PHOSPHOLIPASE A2"/>
    <property type="match status" value="1"/>
</dbReference>
<dbReference type="CDD" id="cd07199">
    <property type="entry name" value="Pat17_PNPLA8_PNPLA9_like"/>
    <property type="match status" value="1"/>
</dbReference>
<feature type="active site" description="Nucleophile" evidence="2">
    <location>
        <position position="48"/>
    </location>
</feature>
<dbReference type="GO" id="GO:0016042">
    <property type="term" value="P:lipid catabolic process"/>
    <property type="evidence" value="ECO:0007669"/>
    <property type="project" value="UniProtKB-UniRule"/>
</dbReference>
<keyword evidence="5" id="KW-1185">Reference proteome</keyword>
<dbReference type="AlphaFoldDB" id="A0A2G1W5Q5"/>
<name>A0A2G1W5Q5_9BACT</name>
<dbReference type="InterPro" id="IPR047156">
    <property type="entry name" value="Teg/CotR/CapV-like"/>
</dbReference>
<dbReference type="InterPro" id="IPR002641">
    <property type="entry name" value="PNPLA_dom"/>
</dbReference>
<dbReference type="NCBIfam" id="NF041079">
    <property type="entry name" value="CBASS_lipase"/>
    <property type="match status" value="1"/>
</dbReference>
<feature type="domain" description="PNPLA" evidence="3">
    <location>
        <begin position="10"/>
        <end position="191"/>
    </location>
</feature>
<dbReference type="RefSeq" id="WP_099261513.1">
    <property type="nucleotide sequence ID" value="NZ_NIZW01000011.1"/>
</dbReference>
<gene>
    <name evidence="4" type="ORF">CEE69_15225</name>
</gene>
<feature type="active site" description="Proton acceptor" evidence="2">
    <location>
        <position position="178"/>
    </location>
</feature>
<dbReference type="PANTHER" id="PTHR24138">
    <property type="entry name" value="INTRACELLLAR PHOSPHOLIPASE A FAMILY"/>
    <property type="match status" value="1"/>
</dbReference>
<accession>A0A2G1W5Q5</accession>
<dbReference type="Pfam" id="PF01734">
    <property type="entry name" value="Patatin"/>
    <property type="match status" value="1"/>
</dbReference>
<sequence>MTDQQKFQILSLDGGGIKGLFSAAVLAAVEEDLGISVVNHFDLVTGTSTGGIIALGLASGKRPREIVEFYQRYHRDIFSHQYGWKWTRHWFRPRHKQEPLVEALKSSFQDKKLGECTKRVVIPTYNLGEDNVHLFRTAHHSRLKRDFRYPIWKIALATSSAPTYFQSCREIEGCRLIDGGVWANNPTMVAIAEAVGTLDVPINSIRVLSIGTTDAITNRHKRLDRGGKLSWIRGSEVVDIVMRGQSLGIDNQARLLLGEENYDRWDSKTAKGAFSLDDISKVDDLTSKAAAISRHLMPRFESMFYPHKAEEFVPCNS</sequence>
<evidence type="ECO:0000256" key="1">
    <source>
        <dbReference type="ARBA" id="ARBA00023098"/>
    </source>
</evidence>
<dbReference type="EMBL" id="NIZW01000011">
    <property type="protein sequence ID" value="PHQ34367.1"/>
    <property type="molecule type" value="Genomic_DNA"/>
</dbReference>
<keyword evidence="1 2" id="KW-0443">Lipid metabolism</keyword>
<dbReference type="OrthoDB" id="9807112at2"/>
<keyword evidence="2" id="KW-0442">Lipid degradation</keyword>
<feature type="short sequence motif" description="DGA/G" evidence="2">
    <location>
        <begin position="178"/>
        <end position="180"/>
    </location>
</feature>
<dbReference type="GeneID" id="90609432"/>
<dbReference type="InterPro" id="IPR016035">
    <property type="entry name" value="Acyl_Trfase/lysoPLipase"/>
</dbReference>
<evidence type="ECO:0000256" key="2">
    <source>
        <dbReference type="PROSITE-ProRule" id="PRU01161"/>
    </source>
</evidence>
<dbReference type="PROSITE" id="PS51635">
    <property type="entry name" value="PNPLA"/>
    <property type="match status" value="1"/>
</dbReference>
<feature type="short sequence motif" description="GXSXG" evidence="2">
    <location>
        <begin position="46"/>
        <end position="50"/>
    </location>
</feature>
<keyword evidence="2" id="KW-0378">Hydrolase</keyword>
<proteinExistence type="predicted"/>
<dbReference type="GO" id="GO:0016787">
    <property type="term" value="F:hydrolase activity"/>
    <property type="evidence" value="ECO:0007669"/>
    <property type="project" value="UniProtKB-UniRule"/>
</dbReference>
<evidence type="ECO:0000313" key="5">
    <source>
        <dbReference type="Proteomes" id="UP000225740"/>
    </source>
</evidence>
<dbReference type="Proteomes" id="UP000225740">
    <property type="component" value="Unassembled WGS sequence"/>
</dbReference>
<reference evidence="4 5" key="1">
    <citation type="submission" date="2017-06" db="EMBL/GenBank/DDBJ databases">
        <title>Description of Rhodopirellula bahusiensis sp. nov.</title>
        <authorList>
            <person name="Kizina J."/>
            <person name="Harder J."/>
        </authorList>
    </citation>
    <scope>NUCLEOTIDE SEQUENCE [LARGE SCALE GENOMIC DNA]</scope>
    <source>
        <strain evidence="4 5">SWK21</strain>
    </source>
</reference>
<dbReference type="Gene3D" id="3.40.1090.10">
    <property type="entry name" value="Cytosolic phospholipase A2 catalytic domain"/>
    <property type="match status" value="1"/>
</dbReference>
<dbReference type="SUPFAM" id="SSF52151">
    <property type="entry name" value="FabD/lysophospholipase-like"/>
    <property type="match status" value="1"/>
</dbReference>
<organism evidence="4 5">
    <name type="scientific">Rhodopirellula bahusiensis</name>
    <dbReference type="NCBI Taxonomy" id="2014065"/>
    <lineage>
        <taxon>Bacteria</taxon>
        <taxon>Pseudomonadati</taxon>
        <taxon>Planctomycetota</taxon>
        <taxon>Planctomycetia</taxon>
        <taxon>Pirellulales</taxon>
        <taxon>Pirellulaceae</taxon>
        <taxon>Rhodopirellula</taxon>
    </lineage>
</organism>